<dbReference type="Pfam" id="PF12867">
    <property type="entry name" value="DinB_2"/>
    <property type="match status" value="1"/>
</dbReference>
<evidence type="ECO:0000313" key="2">
    <source>
        <dbReference type="EMBL" id="RXS97467.1"/>
    </source>
</evidence>
<feature type="domain" description="DinB-like" evidence="1">
    <location>
        <begin position="30"/>
        <end position="161"/>
    </location>
</feature>
<accession>A0A4Q1SJ65</accession>
<organism evidence="2 3">
    <name type="scientific">Silvibacterium dinghuense</name>
    <dbReference type="NCBI Taxonomy" id="1560006"/>
    <lineage>
        <taxon>Bacteria</taxon>
        <taxon>Pseudomonadati</taxon>
        <taxon>Acidobacteriota</taxon>
        <taxon>Terriglobia</taxon>
        <taxon>Terriglobales</taxon>
        <taxon>Acidobacteriaceae</taxon>
        <taxon>Silvibacterium</taxon>
    </lineage>
</organism>
<dbReference type="SUPFAM" id="SSF109854">
    <property type="entry name" value="DinB/YfiT-like putative metalloenzymes"/>
    <property type="match status" value="1"/>
</dbReference>
<protein>
    <submittedName>
        <fullName evidence="2">DinB family protein</fullName>
    </submittedName>
</protein>
<dbReference type="InterPro" id="IPR024775">
    <property type="entry name" value="DinB-like"/>
</dbReference>
<dbReference type="OrthoDB" id="9793216at2"/>
<evidence type="ECO:0000259" key="1">
    <source>
        <dbReference type="Pfam" id="PF12867"/>
    </source>
</evidence>
<keyword evidence="3" id="KW-1185">Reference proteome</keyword>
<dbReference type="AlphaFoldDB" id="A0A4Q1SJ65"/>
<reference evidence="2 3" key="1">
    <citation type="journal article" date="2016" name="Int. J. Syst. Evol. Microbiol.">
        <title>Acidipila dinghuensis sp. nov., an acidobacterium isolated from forest soil.</title>
        <authorList>
            <person name="Jiang Y.W."/>
            <person name="Wang J."/>
            <person name="Chen M.H."/>
            <person name="Lv Y.Y."/>
            <person name="Qiu L.H."/>
        </authorList>
    </citation>
    <scope>NUCLEOTIDE SEQUENCE [LARGE SCALE GENOMIC DNA]</scope>
    <source>
        <strain evidence="2 3">DHOF10</strain>
    </source>
</reference>
<sequence length="163" mass="18687">MRSSPHWQALRRRVEHLPASIAESFRDGCAALESALRAVPEALADTPWRAGGWTRKQILGHMIDSAANNHQRFVRAAIDGDYTGPFYQQEAWVEAHGYTAMSWPVLLRWWQNYHELLIAVVERIPSERLDSPCRVGTNPPVTLAFLIEDYLAHQQHHLRQIQS</sequence>
<comment type="caution">
    <text evidence="2">The sequence shown here is derived from an EMBL/GenBank/DDBJ whole genome shotgun (WGS) entry which is preliminary data.</text>
</comment>
<gene>
    <name evidence="2" type="ORF">ESZ00_06105</name>
</gene>
<dbReference type="Gene3D" id="1.20.120.450">
    <property type="entry name" value="dinb family like domain"/>
    <property type="match status" value="1"/>
</dbReference>
<dbReference type="EMBL" id="SDMK01000001">
    <property type="protein sequence ID" value="RXS97467.1"/>
    <property type="molecule type" value="Genomic_DNA"/>
</dbReference>
<evidence type="ECO:0000313" key="3">
    <source>
        <dbReference type="Proteomes" id="UP000290253"/>
    </source>
</evidence>
<dbReference type="InterPro" id="IPR034660">
    <property type="entry name" value="DinB/YfiT-like"/>
</dbReference>
<name>A0A4Q1SJ65_9BACT</name>
<dbReference type="Proteomes" id="UP000290253">
    <property type="component" value="Unassembled WGS sequence"/>
</dbReference>
<proteinExistence type="predicted"/>